<reference evidence="14" key="2">
    <citation type="submission" date="2025-09" db="UniProtKB">
        <authorList>
            <consortium name="Ensembl"/>
        </authorList>
    </citation>
    <scope>IDENTIFICATION</scope>
</reference>
<evidence type="ECO:0000256" key="4">
    <source>
        <dbReference type="ARBA" id="ARBA00022737"/>
    </source>
</evidence>
<evidence type="ECO:0000259" key="13">
    <source>
        <dbReference type="PROSITE" id="PS50157"/>
    </source>
</evidence>
<comment type="subcellular location">
    <subcellularLocation>
        <location evidence="1">Nucleus</location>
    </subcellularLocation>
</comment>
<evidence type="ECO:0000256" key="1">
    <source>
        <dbReference type="ARBA" id="ARBA00004123"/>
    </source>
</evidence>
<dbReference type="InterPro" id="IPR013087">
    <property type="entry name" value="Znf_C2H2_type"/>
</dbReference>
<evidence type="ECO:0000256" key="6">
    <source>
        <dbReference type="ARBA" id="ARBA00022833"/>
    </source>
</evidence>
<organism evidence="14 15">
    <name type="scientific">Labrus bergylta</name>
    <name type="common">ballan wrasse</name>
    <dbReference type="NCBI Taxonomy" id="56723"/>
    <lineage>
        <taxon>Eukaryota</taxon>
        <taxon>Metazoa</taxon>
        <taxon>Chordata</taxon>
        <taxon>Craniata</taxon>
        <taxon>Vertebrata</taxon>
        <taxon>Euteleostomi</taxon>
        <taxon>Actinopterygii</taxon>
        <taxon>Neopterygii</taxon>
        <taxon>Teleostei</taxon>
        <taxon>Neoteleostei</taxon>
        <taxon>Acanthomorphata</taxon>
        <taxon>Eupercaria</taxon>
        <taxon>Labriformes</taxon>
        <taxon>Labridae</taxon>
        <taxon>Labrus</taxon>
    </lineage>
</organism>
<dbReference type="InterPro" id="IPR036236">
    <property type="entry name" value="Znf_C2H2_sf"/>
</dbReference>
<evidence type="ECO:0000256" key="5">
    <source>
        <dbReference type="ARBA" id="ARBA00022771"/>
    </source>
</evidence>
<evidence type="ECO:0000256" key="8">
    <source>
        <dbReference type="ARBA" id="ARBA00023125"/>
    </source>
</evidence>
<evidence type="ECO:0000256" key="7">
    <source>
        <dbReference type="ARBA" id="ARBA00023015"/>
    </source>
</evidence>
<feature type="domain" description="C2H2-type" evidence="13">
    <location>
        <begin position="248"/>
        <end position="275"/>
    </location>
</feature>
<dbReference type="Gene3D" id="3.30.160.60">
    <property type="entry name" value="Classic Zinc Finger"/>
    <property type="match status" value="5"/>
</dbReference>
<dbReference type="Pfam" id="PF13912">
    <property type="entry name" value="zf-C2H2_6"/>
    <property type="match status" value="1"/>
</dbReference>
<dbReference type="GO" id="GO:0000978">
    <property type="term" value="F:RNA polymerase II cis-regulatory region sequence-specific DNA binding"/>
    <property type="evidence" value="ECO:0007669"/>
    <property type="project" value="TreeGrafter"/>
</dbReference>
<feature type="region of interest" description="Disordered" evidence="12">
    <location>
        <begin position="86"/>
        <end position="120"/>
    </location>
</feature>
<feature type="domain" description="C2H2-type" evidence="13">
    <location>
        <begin position="164"/>
        <end position="191"/>
    </location>
</feature>
<accession>A0A3Q3F5T5</accession>
<dbReference type="SMART" id="SM00355">
    <property type="entry name" value="ZnF_C2H2"/>
    <property type="match status" value="5"/>
</dbReference>
<evidence type="ECO:0000256" key="10">
    <source>
        <dbReference type="ARBA" id="ARBA00023242"/>
    </source>
</evidence>
<dbReference type="Ensembl" id="ENSLBET00000015040.1">
    <property type="protein sequence ID" value="ENSLBEP00000014212.1"/>
    <property type="gene ID" value="ENSLBEG00000011040.1"/>
</dbReference>
<dbReference type="FunFam" id="3.30.160.60:FF:000110">
    <property type="entry name" value="Zinc finger protein-like"/>
    <property type="match status" value="1"/>
</dbReference>
<dbReference type="FunFam" id="3.30.160.60:FF:001289">
    <property type="entry name" value="Zinc finger protein 574"/>
    <property type="match status" value="1"/>
</dbReference>
<dbReference type="FunFam" id="3.30.160.60:FF:001158">
    <property type="entry name" value="zinc finger protein 22"/>
    <property type="match status" value="1"/>
</dbReference>
<dbReference type="STRING" id="56723.ENSLBEP00000014212"/>
<sequence>MSKAKTLKCFVKQRLTAAAEEIFELFEKTISEYEEQMCQLKEENERQHKLLEAVSKAGLYFFCDGQRLQEPWDTDIIKFTFTPVPVKSEDDDKKPQSSELHEDQTEESRDTQHLKTADGEDYRYLTPTSQHIISNSTESEMYDRCFDRVVTTIPLRIQTEVKPFRCSICGKRFSDKVSLINHVSIHSEQKRFSCSVCKKRFHWKKDILTHMRTHTGEKPYSCSYCGSGFTQSSHLVAHLKVHTGEKPFTCLVCSASFSIKKSLVEHMRIHTGEKPFDCSVCGKRFAQKGHMRRHLTVHTGERPFICSELGINPDPPVKRRPTLLHVQPSVVSGLTAKGTRERSLFCVDPYMYLCSCRKYIFF</sequence>
<keyword evidence="5 11" id="KW-0863">Zinc-finger</keyword>
<reference evidence="14" key="1">
    <citation type="submission" date="2025-08" db="UniProtKB">
        <authorList>
            <consortium name="Ensembl"/>
        </authorList>
    </citation>
    <scope>IDENTIFICATION</scope>
</reference>
<dbReference type="InParanoid" id="A0A3Q3F5T5"/>
<keyword evidence="10" id="KW-0539">Nucleus</keyword>
<evidence type="ECO:0000256" key="9">
    <source>
        <dbReference type="ARBA" id="ARBA00023163"/>
    </source>
</evidence>
<keyword evidence="7" id="KW-0805">Transcription regulation</keyword>
<keyword evidence="15" id="KW-1185">Reference proteome</keyword>
<dbReference type="PANTHER" id="PTHR23235:SF142">
    <property type="entry name" value="ZINC FINGER PROTEIN 384"/>
    <property type="match status" value="1"/>
</dbReference>
<keyword evidence="6" id="KW-0862">Zinc</keyword>
<proteinExistence type="inferred from homology"/>
<dbReference type="PANTHER" id="PTHR23235">
    <property type="entry name" value="KRUEPPEL-LIKE TRANSCRIPTION FACTOR"/>
    <property type="match status" value="1"/>
</dbReference>
<dbReference type="Pfam" id="PF00096">
    <property type="entry name" value="zf-C2H2"/>
    <property type="match status" value="4"/>
</dbReference>
<name>A0A3Q3F5T5_9LABR</name>
<dbReference type="FunFam" id="3.30.160.60:FF:002343">
    <property type="entry name" value="Zinc finger protein 33A"/>
    <property type="match status" value="1"/>
</dbReference>
<evidence type="ECO:0000256" key="2">
    <source>
        <dbReference type="ARBA" id="ARBA00006991"/>
    </source>
</evidence>
<dbReference type="GO" id="GO:0005634">
    <property type="term" value="C:nucleus"/>
    <property type="evidence" value="ECO:0007669"/>
    <property type="project" value="UniProtKB-SubCell"/>
</dbReference>
<dbReference type="AlphaFoldDB" id="A0A3Q3F5T5"/>
<dbReference type="PROSITE" id="PS50157">
    <property type="entry name" value="ZINC_FINGER_C2H2_2"/>
    <property type="match status" value="5"/>
</dbReference>
<evidence type="ECO:0000313" key="14">
    <source>
        <dbReference type="Ensembl" id="ENSLBEP00000014212.1"/>
    </source>
</evidence>
<evidence type="ECO:0000256" key="11">
    <source>
        <dbReference type="PROSITE-ProRule" id="PRU00042"/>
    </source>
</evidence>
<keyword evidence="4" id="KW-0677">Repeat</keyword>
<dbReference type="Proteomes" id="UP000261660">
    <property type="component" value="Unplaced"/>
</dbReference>
<feature type="domain" description="C2H2-type" evidence="13">
    <location>
        <begin position="276"/>
        <end position="303"/>
    </location>
</feature>
<evidence type="ECO:0000256" key="12">
    <source>
        <dbReference type="SAM" id="MobiDB-lite"/>
    </source>
</evidence>
<dbReference type="GeneTree" id="ENSGT00940000154715"/>
<dbReference type="SUPFAM" id="SSF57667">
    <property type="entry name" value="beta-beta-alpha zinc fingers"/>
    <property type="match status" value="3"/>
</dbReference>
<evidence type="ECO:0000313" key="15">
    <source>
        <dbReference type="Proteomes" id="UP000261660"/>
    </source>
</evidence>
<feature type="compositionally biased region" description="Basic and acidic residues" evidence="12">
    <location>
        <begin position="87"/>
        <end position="120"/>
    </location>
</feature>
<keyword evidence="3" id="KW-0479">Metal-binding</keyword>
<keyword evidence="8" id="KW-0238">DNA-binding</keyword>
<dbReference type="PROSITE" id="PS00028">
    <property type="entry name" value="ZINC_FINGER_C2H2_1"/>
    <property type="match status" value="5"/>
</dbReference>
<feature type="domain" description="C2H2-type" evidence="13">
    <location>
        <begin position="192"/>
        <end position="219"/>
    </location>
</feature>
<keyword evidence="9" id="KW-0804">Transcription</keyword>
<protein>
    <recommendedName>
        <fullName evidence="13">C2H2-type domain-containing protein</fullName>
    </recommendedName>
</protein>
<dbReference type="GO" id="GO:0008270">
    <property type="term" value="F:zinc ion binding"/>
    <property type="evidence" value="ECO:0007669"/>
    <property type="project" value="UniProtKB-KW"/>
</dbReference>
<comment type="similarity">
    <text evidence="2">Belongs to the krueppel C2H2-type zinc-finger protein family.</text>
</comment>
<dbReference type="FunFam" id="3.30.160.60:FF:001506">
    <property type="entry name" value="Zinc finger protein"/>
    <property type="match status" value="1"/>
</dbReference>
<evidence type="ECO:0000256" key="3">
    <source>
        <dbReference type="ARBA" id="ARBA00022723"/>
    </source>
</evidence>
<feature type="domain" description="C2H2-type" evidence="13">
    <location>
        <begin position="220"/>
        <end position="247"/>
    </location>
</feature>
<dbReference type="GO" id="GO:0000981">
    <property type="term" value="F:DNA-binding transcription factor activity, RNA polymerase II-specific"/>
    <property type="evidence" value="ECO:0007669"/>
    <property type="project" value="TreeGrafter"/>
</dbReference>